<dbReference type="KEGG" id="vg:8746278"/>
<name>D2XA53_GBMV</name>
<sequence>MSRISQIFDGLKIQKSLILPFAPATPLTAGNIFMQGSTGDLYVRNTNAETLNFSPGE</sequence>
<dbReference type="RefSeq" id="YP_003406792.1">
    <property type="nucleotide sequence ID" value="NC_013756.1"/>
</dbReference>
<evidence type="ECO:0000313" key="1">
    <source>
        <dbReference type="EMBL" id="ADB03830.1"/>
    </source>
</evidence>
<gene>
    <name evidence="1" type="ORF">MAR_ORF041</name>
</gene>
<organismHost>
    <name type="scientific">Acanthamoeba</name>
    <dbReference type="NCBI Taxonomy" id="5754"/>
</organismHost>
<dbReference type="EMBL" id="GU071086">
    <property type="protein sequence ID" value="ADB03830.1"/>
    <property type="molecule type" value="Genomic_DNA"/>
</dbReference>
<keyword evidence="2" id="KW-1185">Reference proteome</keyword>
<evidence type="ECO:0000313" key="2">
    <source>
        <dbReference type="Proteomes" id="UP000029780"/>
    </source>
</evidence>
<protein>
    <submittedName>
        <fullName evidence="1">Uncharacterized protein</fullName>
    </submittedName>
</protein>
<dbReference type="OrthoDB" id="3195at10239"/>
<dbReference type="Proteomes" id="UP000029780">
    <property type="component" value="Segment"/>
</dbReference>
<dbReference type="GeneID" id="8746278"/>
<accession>D2XA53</accession>
<organism evidence="1 2">
    <name type="scientific">Marseillevirus marseillevirus</name>
    <name type="common">GBM</name>
    <dbReference type="NCBI Taxonomy" id="694581"/>
    <lineage>
        <taxon>Viruses</taxon>
        <taxon>Varidnaviria</taxon>
        <taxon>Bamfordvirae</taxon>
        <taxon>Nucleocytoviricota</taxon>
        <taxon>Megaviricetes</taxon>
        <taxon>Pimascovirales</taxon>
        <taxon>Pimascovirales incertae sedis</taxon>
        <taxon>Marseilleviridae</taxon>
        <taxon>Marseillevirus</taxon>
        <taxon>Marseillevirus massiliense</taxon>
    </lineage>
</organism>
<reference evidence="1 2" key="1">
    <citation type="journal article" date="2009" name="Proc. Natl. Acad. Sci. U.S.A.">
        <title>Giant Marseillevirus highlights the role of amoebae as a melting pot in emergence of chimeric microorganisms.</title>
        <authorList>
            <person name="Boyer M."/>
            <person name="Yutin N."/>
            <person name="Pagnier I."/>
            <person name="Barrassi L."/>
            <person name="Fournous G."/>
            <person name="Espinosa L."/>
            <person name="Robert C."/>
            <person name="Azza S."/>
            <person name="Sun S."/>
            <person name="Rossmann M.G."/>
            <person name="Suzan-Monti M."/>
            <person name="La Scola B."/>
            <person name="Koonin E.V."/>
            <person name="Raoult D."/>
        </authorList>
    </citation>
    <scope>NUCLEOTIDE SEQUENCE [LARGE SCALE GENOMIC DNA]</scope>
    <source>
        <strain evidence="1 2">T19</strain>
    </source>
</reference>
<proteinExistence type="predicted"/>